<dbReference type="EMBL" id="JAFBMS010000084">
    <property type="protein sequence ID" value="KAG9337597.1"/>
    <property type="molecule type" value="Genomic_DNA"/>
</dbReference>
<organism evidence="2 3">
    <name type="scientific">Albula glossodonta</name>
    <name type="common">roundjaw bonefish</name>
    <dbReference type="NCBI Taxonomy" id="121402"/>
    <lineage>
        <taxon>Eukaryota</taxon>
        <taxon>Metazoa</taxon>
        <taxon>Chordata</taxon>
        <taxon>Craniata</taxon>
        <taxon>Vertebrata</taxon>
        <taxon>Euteleostomi</taxon>
        <taxon>Actinopterygii</taxon>
        <taxon>Neopterygii</taxon>
        <taxon>Teleostei</taxon>
        <taxon>Albuliformes</taxon>
        <taxon>Albulidae</taxon>
        <taxon>Albula</taxon>
    </lineage>
</organism>
<evidence type="ECO:0000313" key="2">
    <source>
        <dbReference type="EMBL" id="KAG9337597.1"/>
    </source>
</evidence>
<feature type="region of interest" description="Disordered" evidence="1">
    <location>
        <begin position="1"/>
        <end position="25"/>
    </location>
</feature>
<feature type="compositionally biased region" description="Polar residues" evidence="1">
    <location>
        <begin position="170"/>
        <end position="180"/>
    </location>
</feature>
<comment type="caution">
    <text evidence="2">The sequence shown here is derived from an EMBL/GenBank/DDBJ whole genome shotgun (WGS) entry which is preliminary data.</text>
</comment>
<accession>A0A8T2NMH1</accession>
<evidence type="ECO:0000256" key="1">
    <source>
        <dbReference type="SAM" id="MobiDB-lite"/>
    </source>
</evidence>
<protein>
    <submittedName>
        <fullName evidence="2">Uncharacterized protein</fullName>
    </submittedName>
</protein>
<dbReference type="Proteomes" id="UP000824540">
    <property type="component" value="Unassembled WGS sequence"/>
</dbReference>
<keyword evidence="3" id="KW-1185">Reference proteome</keyword>
<sequence length="283" mass="31498">MTLRTHPKLWKEERPMLEPHTSTAGPRMGVTGLALLWTCLCERLGTGPRAMLEGSTQTDVLGIALAALALQGLDGPAPSTADWLVLPPSNLLFGMLTGMLEVDQRMTHSREEQRGQILPQSVLTPGTHSREKHMSPQRVPTAERNRGAHITPKSPHNREEHRGTYHPKQYPQQRGTQGHISPQKIPTAERNRGAHITPKNPHSREEQRGTYHPKESPQQRGTQGHISPQAIPTAERNTGAHITPKNSHSREEQRGTYHPKKSPQQRGTGRHISPQRGSNFLTP</sequence>
<dbReference type="AlphaFoldDB" id="A0A8T2NMH1"/>
<gene>
    <name evidence="2" type="ORF">JZ751_028448</name>
</gene>
<name>A0A8T2NMH1_9TELE</name>
<feature type="compositionally biased region" description="Polar residues" evidence="1">
    <location>
        <begin position="118"/>
        <end position="127"/>
    </location>
</feature>
<feature type="region of interest" description="Disordered" evidence="1">
    <location>
        <begin position="105"/>
        <end position="283"/>
    </location>
</feature>
<reference evidence="2" key="1">
    <citation type="thesis" date="2021" institute="BYU ScholarsArchive" country="Provo, UT, USA">
        <title>Applications of and Algorithms for Genome Assembly and Genomic Analyses with an Emphasis on Marine Teleosts.</title>
        <authorList>
            <person name="Pickett B.D."/>
        </authorList>
    </citation>
    <scope>NUCLEOTIDE SEQUENCE</scope>
    <source>
        <strain evidence="2">HI-2016</strain>
    </source>
</reference>
<proteinExistence type="predicted"/>
<feature type="compositionally biased region" description="Basic and acidic residues" evidence="1">
    <location>
        <begin position="202"/>
        <end position="217"/>
    </location>
</feature>
<evidence type="ECO:0000313" key="3">
    <source>
        <dbReference type="Proteomes" id="UP000824540"/>
    </source>
</evidence>
<feature type="compositionally biased region" description="Basic and acidic residues" evidence="1">
    <location>
        <begin position="105"/>
        <end position="114"/>
    </location>
</feature>